<evidence type="ECO:0000256" key="5">
    <source>
        <dbReference type="PIRSR" id="PIRSR600821-50"/>
    </source>
</evidence>
<evidence type="ECO:0000256" key="2">
    <source>
        <dbReference type="ARBA" id="ARBA00022898"/>
    </source>
</evidence>
<dbReference type="CDD" id="cd00430">
    <property type="entry name" value="PLPDE_III_AR"/>
    <property type="match status" value="1"/>
</dbReference>
<dbReference type="PROSITE" id="PS00395">
    <property type="entry name" value="ALANINE_RACEMASE"/>
    <property type="match status" value="1"/>
</dbReference>
<dbReference type="GO" id="GO:0009252">
    <property type="term" value="P:peptidoglycan biosynthetic process"/>
    <property type="evidence" value="ECO:0007669"/>
    <property type="project" value="TreeGrafter"/>
</dbReference>
<dbReference type="FunFam" id="3.20.20.10:FF:000002">
    <property type="entry name" value="Alanine racemase"/>
    <property type="match status" value="1"/>
</dbReference>
<feature type="modified residue" description="N6-(pyridoxal phosphate)lysine" evidence="4 5">
    <location>
        <position position="40"/>
    </location>
</feature>
<comment type="catalytic activity">
    <reaction evidence="4">
        <text>L-alanine = D-alanine</text>
        <dbReference type="Rhea" id="RHEA:20249"/>
        <dbReference type="ChEBI" id="CHEBI:57416"/>
        <dbReference type="ChEBI" id="CHEBI:57972"/>
        <dbReference type="EC" id="5.1.1.1"/>
    </reaction>
</comment>
<name>A0A1F6B624_9BACT</name>
<dbReference type="PANTHER" id="PTHR30511">
    <property type="entry name" value="ALANINE RACEMASE"/>
    <property type="match status" value="1"/>
</dbReference>
<gene>
    <name evidence="8" type="ORF">A3I51_00860</name>
</gene>
<dbReference type="EMBL" id="MFKA01000012">
    <property type="protein sequence ID" value="OGG32379.1"/>
    <property type="molecule type" value="Genomic_DNA"/>
</dbReference>
<dbReference type="InterPro" id="IPR020622">
    <property type="entry name" value="Ala_racemase_pyridoxalP-BS"/>
</dbReference>
<reference evidence="8 9" key="1">
    <citation type="journal article" date="2016" name="Nat. Commun.">
        <title>Thousands of microbial genomes shed light on interconnected biogeochemical processes in an aquifer system.</title>
        <authorList>
            <person name="Anantharaman K."/>
            <person name="Brown C.T."/>
            <person name="Hug L.A."/>
            <person name="Sharon I."/>
            <person name="Castelle C.J."/>
            <person name="Probst A.J."/>
            <person name="Thomas B.C."/>
            <person name="Singh A."/>
            <person name="Wilkins M.J."/>
            <person name="Karaoz U."/>
            <person name="Brodie E.L."/>
            <person name="Williams K.H."/>
            <person name="Hubbard S.S."/>
            <person name="Banfield J.F."/>
        </authorList>
    </citation>
    <scope>NUCLEOTIDE SEQUENCE [LARGE SCALE GENOMIC DNA]</scope>
</reference>
<dbReference type="Proteomes" id="UP000179209">
    <property type="component" value="Unassembled WGS sequence"/>
</dbReference>
<feature type="binding site" evidence="4 6">
    <location>
        <position position="137"/>
    </location>
    <ligand>
        <name>substrate</name>
    </ligand>
</feature>
<dbReference type="InterPro" id="IPR009006">
    <property type="entry name" value="Ala_racemase/Decarboxylase_C"/>
</dbReference>
<dbReference type="EC" id="5.1.1.1" evidence="4"/>
<keyword evidence="2 4" id="KW-0663">Pyridoxal phosphate</keyword>
<feature type="binding site" evidence="4 6">
    <location>
        <position position="314"/>
    </location>
    <ligand>
        <name>substrate</name>
    </ligand>
</feature>
<dbReference type="GO" id="GO:0030632">
    <property type="term" value="P:D-alanine biosynthetic process"/>
    <property type="evidence" value="ECO:0007669"/>
    <property type="project" value="UniProtKB-UniRule"/>
</dbReference>
<comment type="similarity">
    <text evidence="4">Belongs to the alanine racemase family.</text>
</comment>
<dbReference type="GO" id="GO:0030170">
    <property type="term" value="F:pyridoxal phosphate binding"/>
    <property type="evidence" value="ECO:0007669"/>
    <property type="project" value="UniProtKB-UniRule"/>
</dbReference>
<feature type="active site" description="Proton acceptor; specific for D-alanine" evidence="4">
    <location>
        <position position="40"/>
    </location>
</feature>
<proteinExistence type="inferred from homology"/>
<dbReference type="InterPro" id="IPR001608">
    <property type="entry name" value="Ala_racemase_N"/>
</dbReference>
<dbReference type="InterPro" id="IPR029066">
    <property type="entry name" value="PLP-binding_barrel"/>
</dbReference>
<comment type="pathway">
    <text evidence="4">Amino-acid biosynthesis; D-alanine biosynthesis; D-alanine from L-alanine: step 1/1.</text>
</comment>
<keyword evidence="3 4" id="KW-0413">Isomerase</keyword>
<evidence type="ECO:0000259" key="7">
    <source>
        <dbReference type="SMART" id="SM01005"/>
    </source>
</evidence>
<dbReference type="SUPFAM" id="SSF51419">
    <property type="entry name" value="PLP-binding barrel"/>
    <property type="match status" value="1"/>
</dbReference>
<dbReference type="SUPFAM" id="SSF50621">
    <property type="entry name" value="Alanine racemase C-terminal domain-like"/>
    <property type="match status" value="1"/>
</dbReference>
<dbReference type="PANTHER" id="PTHR30511:SF0">
    <property type="entry name" value="ALANINE RACEMASE, CATABOLIC-RELATED"/>
    <property type="match status" value="1"/>
</dbReference>
<evidence type="ECO:0000256" key="3">
    <source>
        <dbReference type="ARBA" id="ARBA00023235"/>
    </source>
</evidence>
<evidence type="ECO:0000313" key="9">
    <source>
        <dbReference type="Proteomes" id="UP000179209"/>
    </source>
</evidence>
<dbReference type="PRINTS" id="PR00992">
    <property type="entry name" value="ALARACEMASE"/>
</dbReference>
<dbReference type="AlphaFoldDB" id="A0A1F6B624"/>
<sequence length="374" mass="41980">MGKSLERLVWAEINISNFLHNLRSVRKITGPKVMLMAVVKANAYGHGAPELAKSCQHMVDYFGVVCLYEARRLREAGIKKPILILNYIDSASLKTCLELDLTLNIMDEKLLRFLDKLAYRRHQRAKIHVKIDTGMHRLGLLPDQALKFIPKIENYKNIYLEGIFTHFATSDEKDLSFTNYQLTIFQKIISKLKKQKLNIPIIHSANSAATLRLKKSHYNMVRPGIILYGLPPSTDFQSPFSPEPVMFLKTKIVQIRRINKGETVGYGRTWTATKPTLVAALPVGYADGFTRAPNNWGQVLVEGTFAPLIGRVSMDQSSVDITQIPDAKVGDEVVLIGKQGNQEITAGQVAQRVGTINYEITSSLAARVSRVYIL</sequence>
<protein>
    <recommendedName>
        <fullName evidence="4">Alanine racemase</fullName>
        <ecNumber evidence="4">5.1.1.1</ecNumber>
    </recommendedName>
</protein>
<dbReference type="Pfam" id="PF00842">
    <property type="entry name" value="Ala_racemase_C"/>
    <property type="match status" value="1"/>
</dbReference>
<dbReference type="GO" id="GO:0008784">
    <property type="term" value="F:alanine racemase activity"/>
    <property type="evidence" value="ECO:0007669"/>
    <property type="project" value="UniProtKB-UniRule"/>
</dbReference>
<dbReference type="GO" id="GO:0005829">
    <property type="term" value="C:cytosol"/>
    <property type="evidence" value="ECO:0007669"/>
    <property type="project" value="TreeGrafter"/>
</dbReference>
<dbReference type="NCBIfam" id="TIGR00492">
    <property type="entry name" value="alr"/>
    <property type="match status" value="1"/>
</dbReference>
<comment type="cofactor">
    <cofactor evidence="1 4 5">
        <name>pyridoxal 5'-phosphate</name>
        <dbReference type="ChEBI" id="CHEBI:597326"/>
    </cofactor>
</comment>
<dbReference type="Pfam" id="PF01168">
    <property type="entry name" value="Ala_racemase_N"/>
    <property type="match status" value="1"/>
</dbReference>
<accession>A0A1F6B624</accession>
<evidence type="ECO:0000256" key="6">
    <source>
        <dbReference type="PIRSR" id="PIRSR600821-52"/>
    </source>
</evidence>
<dbReference type="UniPathway" id="UPA00042">
    <property type="reaction ID" value="UER00497"/>
</dbReference>
<organism evidence="8 9">
    <name type="scientific">Candidatus Gottesmanbacteria bacterium RIFCSPLOWO2_02_FULL_38_8</name>
    <dbReference type="NCBI Taxonomy" id="1798397"/>
    <lineage>
        <taxon>Bacteria</taxon>
        <taxon>Candidatus Gottesmaniibacteriota</taxon>
    </lineage>
</organism>
<dbReference type="Gene3D" id="2.40.37.10">
    <property type="entry name" value="Lyase, Ornithine Decarboxylase, Chain A, domain 1"/>
    <property type="match status" value="1"/>
</dbReference>
<feature type="domain" description="Alanine racemase C-terminal" evidence="7">
    <location>
        <begin position="245"/>
        <end position="373"/>
    </location>
</feature>
<evidence type="ECO:0000256" key="1">
    <source>
        <dbReference type="ARBA" id="ARBA00001933"/>
    </source>
</evidence>
<feature type="active site" description="Proton acceptor; specific for L-alanine" evidence="4">
    <location>
        <position position="266"/>
    </location>
</feature>
<evidence type="ECO:0000313" key="8">
    <source>
        <dbReference type="EMBL" id="OGG32379.1"/>
    </source>
</evidence>
<dbReference type="SMART" id="SM01005">
    <property type="entry name" value="Ala_racemase_C"/>
    <property type="match status" value="1"/>
</dbReference>
<comment type="caution">
    <text evidence="8">The sequence shown here is derived from an EMBL/GenBank/DDBJ whole genome shotgun (WGS) entry which is preliminary data.</text>
</comment>
<dbReference type="InterPro" id="IPR000821">
    <property type="entry name" value="Ala_racemase"/>
</dbReference>
<evidence type="ECO:0000256" key="4">
    <source>
        <dbReference type="HAMAP-Rule" id="MF_01201"/>
    </source>
</evidence>
<comment type="function">
    <text evidence="4">Catalyzes the interconversion of L-alanine and D-alanine. May also act on other amino acids.</text>
</comment>
<dbReference type="HAMAP" id="MF_01201">
    <property type="entry name" value="Ala_racemase"/>
    <property type="match status" value="1"/>
</dbReference>
<dbReference type="Gene3D" id="3.20.20.10">
    <property type="entry name" value="Alanine racemase"/>
    <property type="match status" value="1"/>
</dbReference>
<dbReference type="InterPro" id="IPR011079">
    <property type="entry name" value="Ala_racemase_C"/>
</dbReference>